<keyword evidence="10" id="KW-0234">DNA repair</keyword>
<feature type="domain" description="RecF/RecN/SMC N-terminal" evidence="14">
    <location>
        <begin position="135"/>
        <end position="1146"/>
    </location>
</feature>
<evidence type="ECO:0000256" key="5">
    <source>
        <dbReference type="ARBA" id="ARBA00022741"/>
    </source>
</evidence>
<dbReference type="OrthoDB" id="10072614at2759"/>
<keyword evidence="16" id="KW-1185">Reference proteome</keyword>
<dbReference type="PANTHER" id="PTHR19306:SF6">
    <property type="entry name" value="STRUCTURAL MAINTENANCE OF CHROMOSOMES PROTEIN 6"/>
    <property type="match status" value="1"/>
</dbReference>
<evidence type="ECO:0000256" key="7">
    <source>
        <dbReference type="ARBA" id="ARBA00022840"/>
    </source>
</evidence>
<dbReference type="Gene3D" id="3.40.50.300">
    <property type="entry name" value="P-loop containing nucleotide triphosphate hydrolases"/>
    <property type="match status" value="2"/>
</dbReference>
<comment type="subcellular location">
    <subcellularLocation>
        <location evidence="2">Chromosome</location>
    </subcellularLocation>
    <subcellularLocation>
        <location evidence="1">Nucleus</location>
    </subcellularLocation>
</comment>
<dbReference type="GeneID" id="11511214"/>
<keyword evidence="4" id="KW-0158">Chromosome</keyword>
<feature type="compositionally biased region" description="Basic and acidic residues" evidence="13">
    <location>
        <begin position="13"/>
        <end position="23"/>
    </location>
</feature>
<dbReference type="GO" id="GO:0005634">
    <property type="term" value="C:nucleus"/>
    <property type="evidence" value="ECO:0007669"/>
    <property type="project" value="UniProtKB-SubCell"/>
</dbReference>
<keyword evidence="7" id="KW-0067">ATP-binding</keyword>
<dbReference type="GO" id="GO:0000724">
    <property type="term" value="P:double-strand break repair via homologous recombination"/>
    <property type="evidence" value="ECO:0007669"/>
    <property type="project" value="TreeGrafter"/>
</dbReference>
<keyword evidence="11" id="KW-0539">Nucleus</keyword>
<accession>G2QI20</accession>
<dbReference type="SUPFAM" id="SSF52540">
    <property type="entry name" value="P-loop containing nucleoside triphosphate hydrolases"/>
    <property type="match status" value="1"/>
</dbReference>
<dbReference type="GO" id="GO:0035861">
    <property type="term" value="C:site of double-strand break"/>
    <property type="evidence" value="ECO:0007669"/>
    <property type="project" value="TreeGrafter"/>
</dbReference>
<dbReference type="VEuPathDB" id="FungiDB:MYCTH_2309195"/>
<evidence type="ECO:0000256" key="4">
    <source>
        <dbReference type="ARBA" id="ARBA00022454"/>
    </source>
</evidence>
<dbReference type="GO" id="GO:0030915">
    <property type="term" value="C:Smc5-Smc6 complex"/>
    <property type="evidence" value="ECO:0007669"/>
    <property type="project" value="TreeGrafter"/>
</dbReference>
<dbReference type="Pfam" id="PF02463">
    <property type="entry name" value="SMC_N"/>
    <property type="match status" value="1"/>
</dbReference>
<dbReference type="RefSeq" id="XP_003665454.1">
    <property type="nucleotide sequence ID" value="XM_003665406.1"/>
</dbReference>
<dbReference type="GO" id="GO:0003697">
    <property type="term" value="F:single-stranded DNA binding"/>
    <property type="evidence" value="ECO:0007669"/>
    <property type="project" value="TreeGrafter"/>
</dbReference>
<dbReference type="GO" id="GO:0005524">
    <property type="term" value="F:ATP binding"/>
    <property type="evidence" value="ECO:0007669"/>
    <property type="project" value="UniProtKB-KW"/>
</dbReference>
<evidence type="ECO:0000256" key="10">
    <source>
        <dbReference type="ARBA" id="ARBA00023204"/>
    </source>
</evidence>
<evidence type="ECO:0000256" key="11">
    <source>
        <dbReference type="ARBA" id="ARBA00023242"/>
    </source>
</evidence>
<feature type="compositionally biased region" description="Basic and acidic residues" evidence="13">
    <location>
        <begin position="35"/>
        <end position="58"/>
    </location>
</feature>
<dbReference type="eggNOG" id="KOG0250">
    <property type="taxonomic scope" value="Eukaryota"/>
</dbReference>
<keyword evidence="5" id="KW-0547">Nucleotide-binding</keyword>
<sequence length="1174" mass="134673">MPGRTSNGLAAESSRKRGRRDDAESSEQDEVVEVQEARSNLRTEPRKRARLSDIEDAKRQHRPVRESTPSDDDANEHEQPASPKSPPKTQYELMRDNNFEHLRHEAADDQRATQRLRFRPTLLGENAIADNGIIESVTCVNFMCHERLHCELGPLLNFIVGENGSGKSAILTAITLCLGGKASSTNRGGSLKSFVKEGCDRAVLTVKIKNRGQDAYKPDVYGESVIVERHFSKSGTSGFRVKTALGQTHSVKKQEVDDLVEYYALQVDNPLNILSQDNARQFLNASTKSQKYKFFIEGVQLQQLDNDYRLISESLEQMVAKVPEQEERVKHAKAELDKAQRLMSELEGHRQVRNKLRMLRWQLAWSQVVQEEEELRRREKDLAEAEIRVAEAQKEVEAKNQALELAEEKVERAEEVLRAVKEDEGNIQARLENAGDVYKQMKREIEQLHVEEREAHQALKAKTEAVKEVERKIAEEEKRLEDANGEAPRIKLRELDAVNNKIKRLETQIQENKDGEPDLISRVDDAKKALDRIDEEIQRKRGEISNVESRIKGLEENRGSMYDAYEPQMPNLLRRIATDNSFENKPIGPLGTHVQLLKPEWSAILEKMFGINLNAFIVTSKRDEKILRGMMNQLNIRNSPVLICSQHSLDISGKEPDSEYDTVLRVLKIDNQMVRDQLIINHMIEQVILIPERVRAQQVMFDGAPPRNVKACLAFHDRKRGEGLRLAMNNGSISTSPIQPNPNLKPRMKTDCDSQIALLKASLQQIVAEYQELSAERRRLLQEFQRCQTAVTQLRRDRNSLEKDLRSALVEAEAIRVALDEFEGADGRLQGLKDHLEELQAELNHHGIQYGTLTAKKQDQNAAVEEALKKLKAEKLQMKDYEQRLSKAEAKLKQARDLRHLCLIEKNDVISRLGEYTEQKHKAEARRARQAEGVKEMTKHAEVVHKERVYIPEGETHKSIEKQYNTLKARLDRIDDKRGMTDAEVHNYFAAKKALYNQVVQDLQSITRVNDRLRHTLNLRLEKWRKFQRYISSQSRANFIYLLSERGYRGKLLLDHERKSLDLQVEPDKTEKRASGRSTKTLSGGEKSFSSICLLLAIWEAMGSPLRCLDEFDVFMDNVNRAISTNMLITAARRSVNRQYIFITPNAIEGRNTLDKDVKIIRLTDPRQRTLADH</sequence>
<organism evidence="15 16">
    <name type="scientific">Thermothelomyces thermophilus (strain ATCC 42464 / BCRC 31852 / DSM 1799)</name>
    <name type="common">Sporotrichum thermophile</name>
    <dbReference type="NCBI Taxonomy" id="573729"/>
    <lineage>
        <taxon>Eukaryota</taxon>
        <taxon>Fungi</taxon>
        <taxon>Dikarya</taxon>
        <taxon>Ascomycota</taxon>
        <taxon>Pezizomycotina</taxon>
        <taxon>Sordariomycetes</taxon>
        <taxon>Sordariomycetidae</taxon>
        <taxon>Sordariales</taxon>
        <taxon>Chaetomiaceae</taxon>
        <taxon>Thermothelomyces</taxon>
    </lineage>
</organism>
<dbReference type="InParanoid" id="G2QI20"/>
<dbReference type="HOGENOM" id="CLU_009063_0_0_1"/>
<dbReference type="EMBL" id="CP003006">
    <property type="protein sequence ID" value="AEO60209.1"/>
    <property type="molecule type" value="Genomic_DNA"/>
</dbReference>
<dbReference type="FunCoup" id="G2QI20">
    <property type="interactions" value="754"/>
</dbReference>
<feature type="coiled-coil region" evidence="12">
    <location>
        <begin position="315"/>
        <end position="557"/>
    </location>
</feature>
<feature type="region of interest" description="Disordered" evidence="13">
    <location>
        <begin position="1064"/>
        <end position="1085"/>
    </location>
</feature>
<evidence type="ECO:0000256" key="3">
    <source>
        <dbReference type="ARBA" id="ARBA00006793"/>
    </source>
</evidence>
<feature type="compositionally biased region" description="Basic and acidic residues" evidence="13">
    <location>
        <begin position="1064"/>
        <end position="1074"/>
    </location>
</feature>
<evidence type="ECO:0000256" key="12">
    <source>
        <dbReference type="SAM" id="Coils"/>
    </source>
</evidence>
<evidence type="ECO:0000256" key="13">
    <source>
        <dbReference type="SAM" id="MobiDB-lite"/>
    </source>
</evidence>
<feature type="compositionally biased region" description="Acidic residues" evidence="13">
    <location>
        <begin position="24"/>
        <end position="33"/>
    </location>
</feature>
<keyword evidence="8 12" id="KW-0175">Coiled coil</keyword>
<keyword evidence="9" id="KW-0233">DNA recombination</keyword>
<evidence type="ECO:0000256" key="2">
    <source>
        <dbReference type="ARBA" id="ARBA00004286"/>
    </source>
</evidence>
<comment type="similarity">
    <text evidence="3">Belongs to the SMC family. SMC6 subfamily.</text>
</comment>
<dbReference type="InterPro" id="IPR003395">
    <property type="entry name" value="RecF/RecN/SMC_N"/>
</dbReference>
<dbReference type="Gene3D" id="1.10.287.2610">
    <property type="match status" value="1"/>
</dbReference>
<dbReference type="Proteomes" id="UP000007322">
    <property type="component" value="Chromosome 5"/>
</dbReference>
<name>G2QI20_THET4</name>
<dbReference type="KEGG" id="mtm:MYCTH_2309195"/>
<reference evidence="15 16" key="1">
    <citation type="journal article" date="2011" name="Nat. Biotechnol.">
        <title>Comparative genomic analysis of the thermophilic biomass-degrading fungi Myceliophthora thermophila and Thielavia terrestris.</title>
        <authorList>
            <person name="Berka R.M."/>
            <person name="Grigoriev I.V."/>
            <person name="Otillar R."/>
            <person name="Salamov A."/>
            <person name="Grimwood J."/>
            <person name="Reid I."/>
            <person name="Ishmael N."/>
            <person name="John T."/>
            <person name="Darmond C."/>
            <person name="Moisan M.-C."/>
            <person name="Henrissat B."/>
            <person name="Coutinho P.M."/>
            <person name="Lombard V."/>
            <person name="Natvig D.O."/>
            <person name="Lindquist E."/>
            <person name="Schmutz J."/>
            <person name="Lucas S."/>
            <person name="Harris P."/>
            <person name="Powlowski J."/>
            <person name="Bellemare A."/>
            <person name="Taylor D."/>
            <person name="Butler G."/>
            <person name="de Vries R.P."/>
            <person name="Allijn I.E."/>
            <person name="van den Brink J."/>
            <person name="Ushinsky S."/>
            <person name="Storms R."/>
            <person name="Powell A.J."/>
            <person name="Paulsen I.T."/>
            <person name="Elbourne L.D.H."/>
            <person name="Baker S.E."/>
            <person name="Magnuson J."/>
            <person name="LaBoissiere S."/>
            <person name="Clutterbuck A.J."/>
            <person name="Martinez D."/>
            <person name="Wogulis M."/>
            <person name="de Leon A.L."/>
            <person name="Rey M.W."/>
            <person name="Tsang A."/>
        </authorList>
    </citation>
    <scope>NUCLEOTIDE SEQUENCE [LARGE SCALE GENOMIC DNA]</scope>
    <source>
        <strain evidence="16">ATCC 42464 / BCRC 31852 / DSM 1799</strain>
    </source>
</reference>
<feature type="region of interest" description="Disordered" evidence="13">
    <location>
        <begin position="1"/>
        <end position="91"/>
    </location>
</feature>
<proteinExistence type="inferred from homology"/>
<evidence type="ECO:0000256" key="8">
    <source>
        <dbReference type="ARBA" id="ARBA00023054"/>
    </source>
</evidence>
<dbReference type="AlphaFoldDB" id="G2QI20"/>
<dbReference type="STRING" id="573729.G2QI20"/>
<feature type="coiled-coil region" evidence="12">
    <location>
        <begin position="756"/>
        <end position="898"/>
    </location>
</feature>
<dbReference type="PANTHER" id="PTHR19306">
    <property type="entry name" value="STRUCTURAL MAINTENANCE OF CHROMOSOMES 5,6 SMC5, SMC6"/>
    <property type="match status" value="1"/>
</dbReference>
<evidence type="ECO:0000313" key="15">
    <source>
        <dbReference type="EMBL" id="AEO60209.1"/>
    </source>
</evidence>
<evidence type="ECO:0000259" key="14">
    <source>
        <dbReference type="Pfam" id="PF02463"/>
    </source>
</evidence>
<evidence type="ECO:0000256" key="1">
    <source>
        <dbReference type="ARBA" id="ARBA00004123"/>
    </source>
</evidence>
<dbReference type="OMA" id="FMCHRSL"/>
<gene>
    <name evidence="15" type="ORF">MYCTH_2309195</name>
</gene>
<evidence type="ECO:0000256" key="6">
    <source>
        <dbReference type="ARBA" id="ARBA00022763"/>
    </source>
</evidence>
<keyword evidence="6" id="KW-0227">DNA damage</keyword>
<evidence type="ECO:0000313" key="16">
    <source>
        <dbReference type="Proteomes" id="UP000007322"/>
    </source>
</evidence>
<dbReference type="InterPro" id="IPR027417">
    <property type="entry name" value="P-loop_NTPase"/>
</dbReference>
<evidence type="ECO:0000256" key="9">
    <source>
        <dbReference type="ARBA" id="ARBA00023172"/>
    </source>
</evidence>
<protein>
    <recommendedName>
        <fullName evidence="14">RecF/RecN/SMC N-terminal domain-containing protein</fullName>
    </recommendedName>
</protein>
<dbReference type="GO" id="GO:0003684">
    <property type="term" value="F:damaged DNA binding"/>
    <property type="evidence" value="ECO:0007669"/>
    <property type="project" value="TreeGrafter"/>
</dbReference>